<proteinExistence type="predicted"/>
<evidence type="ECO:0000256" key="6">
    <source>
        <dbReference type="ARBA" id="ARBA00023163"/>
    </source>
</evidence>
<dbReference type="InterPro" id="IPR001138">
    <property type="entry name" value="Zn2Cys6_DnaBD"/>
</dbReference>
<dbReference type="GO" id="GO:0008270">
    <property type="term" value="F:zinc ion binding"/>
    <property type="evidence" value="ECO:0007669"/>
    <property type="project" value="InterPro"/>
</dbReference>
<dbReference type="SUPFAM" id="SSF57701">
    <property type="entry name" value="Zn2/Cys6 DNA-binding domain"/>
    <property type="match status" value="1"/>
</dbReference>
<dbReference type="PANTHER" id="PTHR31313:SF81">
    <property type="entry name" value="TY1 ENHANCER ACTIVATOR"/>
    <property type="match status" value="1"/>
</dbReference>
<protein>
    <submittedName>
        <fullName evidence="10">Fungal-specific transcription factor domain-containing protein</fullName>
    </submittedName>
</protein>
<dbReference type="GO" id="GO:0005634">
    <property type="term" value="C:nucleus"/>
    <property type="evidence" value="ECO:0007669"/>
    <property type="project" value="UniProtKB-SubCell"/>
</dbReference>
<comment type="caution">
    <text evidence="10">The sequence shown here is derived from an EMBL/GenBank/DDBJ whole genome shotgun (WGS) entry which is preliminary data.</text>
</comment>
<keyword evidence="2" id="KW-0479">Metal-binding</keyword>
<feature type="compositionally biased region" description="Gly residues" evidence="8">
    <location>
        <begin position="863"/>
        <end position="872"/>
    </location>
</feature>
<dbReference type="Pfam" id="PF00172">
    <property type="entry name" value="Zn_clus"/>
    <property type="match status" value="1"/>
</dbReference>
<feature type="compositionally biased region" description="Polar residues" evidence="8">
    <location>
        <begin position="669"/>
        <end position="693"/>
    </location>
</feature>
<keyword evidence="11" id="KW-1185">Reference proteome</keyword>
<keyword evidence="5" id="KW-0238">DNA-binding</keyword>
<name>A0AAN6V8L2_9PEZI</name>
<organism evidence="10 11">
    <name type="scientific">Dichotomopilus funicola</name>
    <dbReference type="NCBI Taxonomy" id="1934379"/>
    <lineage>
        <taxon>Eukaryota</taxon>
        <taxon>Fungi</taxon>
        <taxon>Dikarya</taxon>
        <taxon>Ascomycota</taxon>
        <taxon>Pezizomycotina</taxon>
        <taxon>Sordariomycetes</taxon>
        <taxon>Sordariomycetidae</taxon>
        <taxon>Sordariales</taxon>
        <taxon>Chaetomiaceae</taxon>
        <taxon>Dichotomopilus</taxon>
    </lineage>
</organism>
<evidence type="ECO:0000313" key="11">
    <source>
        <dbReference type="Proteomes" id="UP001302676"/>
    </source>
</evidence>
<feature type="compositionally biased region" description="Polar residues" evidence="8">
    <location>
        <begin position="767"/>
        <end position="776"/>
    </location>
</feature>
<dbReference type="GO" id="GO:0003677">
    <property type="term" value="F:DNA binding"/>
    <property type="evidence" value="ECO:0007669"/>
    <property type="project" value="UniProtKB-KW"/>
</dbReference>
<feature type="region of interest" description="Disordered" evidence="8">
    <location>
        <begin position="713"/>
        <end position="734"/>
    </location>
</feature>
<dbReference type="PROSITE" id="PS50048">
    <property type="entry name" value="ZN2_CY6_FUNGAL_2"/>
    <property type="match status" value="1"/>
</dbReference>
<evidence type="ECO:0000256" key="8">
    <source>
        <dbReference type="SAM" id="MobiDB-lite"/>
    </source>
</evidence>
<dbReference type="CDD" id="cd00067">
    <property type="entry name" value="GAL4"/>
    <property type="match status" value="1"/>
</dbReference>
<feature type="compositionally biased region" description="Polar residues" evidence="8">
    <location>
        <begin position="720"/>
        <end position="729"/>
    </location>
</feature>
<evidence type="ECO:0000256" key="1">
    <source>
        <dbReference type="ARBA" id="ARBA00004123"/>
    </source>
</evidence>
<dbReference type="InterPro" id="IPR036864">
    <property type="entry name" value="Zn2-C6_fun-type_DNA-bd_sf"/>
</dbReference>
<accession>A0AAN6V8L2</accession>
<evidence type="ECO:0000256" key="4">
    <source>
        <dbReference type="ARBA" id="ARBA00023015"/>
    </source>
</evidence>
<sequence>MASHETVPVPLAGQDGATAPAGPSQPSPPSAARRKARRGVDSANQKRRCVSTACIACRKRKSKCDGALPSCAACASVYGTECVYDPNSDHRRKGVYREKTDSLKARDSTLQILIEAILNAAEEDVPAIVKRIRTCDSLDEVAESILKNEIEGEDMGGDTRSMDEDDAAERPIEGEKELARKMGELRLENGSVRYIGGTSHLIYLGDETDVTEQPASDAYLTGEDPRTTWTEVTKDTQLVTHLMNMYFNWHYPYFTTLSKSLFYRDYLRGKPSGQPRTTVYCTPLLVNVMLALGCHFTAVSGAFGVPGDSRTKGDHFFAEAKRLIIENDEYAKPRLATVQALALMSVREAGCGREANGWVYSGMSFRMAQDIGLNLNLGGLARDKGGSLDEEEVDARRVTFWGCFLFDKCWSNYLGRLPQIPKNTYNVPKYDVFPDEDAEMWSPYTDSGFDRSFKQPSRTRAAALHLSTLCEISSDLLLFFYHPNHIGRSGGKNVEVKKLSELHRRLEEWKKELPSEFEARDGQLPHVILMHMFFHMQYIHLFKAFLKYSPATSPLPAHVSPWRICGANAGAISKLMRLYKKLYDLGQICNIAVYMVQTACTIHILHLPEKTAKRDMIHGVKHLEEIAEFWPCARRALSTLSVLARKWKVELPEEASVVLQRTDEKYGTFSISDVPSPNRSGPSIAQTPQSNGGSLPVSPAQNETDRFAAQTQYGIPAVQPPTSFDSAPSRSLPAEMMGGVGASGMPSGMQNTHRYGQGETQAPRPMAQQSRATSSMPMGEPLPAIGSWTNAPGTRAMPNYTQALPPVHAQTAIASPPQPLSSSRGNGDGGHHSSPHAVYAVDGQEWYLKDGVNWEQNFQAWGPSGGGSGGGPQQNTNRPGGGGGGMDDTSMFVFQGVDMDGMDTTFDSLGMGSLDHLPGLD</sequence>
<evidence type="ECO:0000256" key="7">
    <source>
        <dbReference type="ARBA" id="ARBA00023242"/>
    </source>
</evidence>
<dbReference type="PROSITE" id="PS00463">
    <property type="entry name" value="ZN2_CY6_FUNGAL_1"/>
    <property type="match status" value="1"/>
</dbReference>
<dbReference type="InterPro" id="IPR051615">
    <property type="entry name" value="Transcr_Regulatory_Elem"/>
</dbReference>
<feature type="region of interest" description="Disordered" evidence="8">
    <location>
        <begin position="755"/>
        <end position="776"/>
    </location>
</feature>
<feature type="region of interest" description="Disordered" evidence="8">
    <location>
        <begin position="858"/>
        <end position="890"/>
    </location>
</feature>
<dbReference type="CDD" id="cd12148">
    <property type="entry name" value="fungal_TF_MHR"/>
    <property type="match status" value="1"/>
</dbReference>
<comment type="subcellular location">
    <subcellularLocation>
        <location evidence="1">Nucleus</location>
    </subcellularLocation>
</comment>
<evidence type="ECO:0000256" key="3">
    <source>
        <dbReference type="ARBA" id="ARBA00022833"/>
    </source>
</evidence>
<dbReference type="InterPro" id="IPR007219">
    <property type="entry name" value="XnlR_reg_dom"/>
</dbReference>
<reference evidence="10" key="2">
    <citation type="submission" date="2023-05" db="EMBL/GenBank/DDBJ databases">
        <authorList>
            <consortium name="Lawrence Berkeley National Laboratory"/>
            <person name="Steindorff A."/>
            <person name="Hensen N."/>
            <person name="Bonometti L."/>
            <person name="Westerberg I."/>
            <person name="Brannstrom I.O."/>
            <person name="Guillou S."/>
            <person name="Cros-Aarteil S."/>
            <person name="Calhoun S."/>
            <person name="Haridas S."/>
            <person name="Kuo A."/>
            <person name="Mondo S."/>
            <person name="Pangilinan J."/>
            <person name="Riley R."/>
            <person name="Labutti K."/>
            <person name="Andreopoulos B."/>
            <person name="Lipzen A."/>
            <person name="Chen C."/>
            <person name="Yanf M."/>
            <person name="Daum C."/>
            <person name="Ng V."/>
            <person name="Clum A."/>
            <person name="Ohm R."/>
            <person name="Martin F."/>
            <person name="Silar P."/>
            <person name="Natvig D."/>
            <person name="Lalanne C."/>
            <person name="Gautier V."/>
            <person name="Ament-Velasquez S.L."/>
            <person name="Kruys A."/>
            <person name="Hutchinson M.I."/>
            <person name="Powell A.J."/>
            <person name="Barry K."/>
            <person name="Miller A.N."/>
            <person name="Grigoriev I.V."/>
            <person name="Debuchy R."/>
            <person name="Gladieux P."/>
            <person name="Thoren M.H."/>
            <person name="Johannesson H."/>
        </authorList>
    </citation>
    <scope>NUCLEOTIDE SEQUENCE</scope>
    <source>
        <strain evidence="10">CBS 141.50</strain>
    </source>
</reference>
<dbReference type="Gene3D" id="4.10.240.10">
    <property type="entry name" value="Zn(2)-C6 fungal-type DNA-binding domain"/>
    <property type="match status" value="1"/>
</dbReference>
<dbReference type="GeneID" id="87819538"/>
<dbReference type="SMART" id="SM00906">
    <property type="entry name" value="Fungal_trans"/>
    <property type="match status" value="1"/>
</dbReference>
<dbReference type="PANTHER" id="PTHR31313">
    <property type="entry name" value="TY1 ENHANCER ACTIVATOR"/>
    <property type="match status" value="1"/>
</dbReference>
<keyword evidence="3" id="KW-0862">Zinc</keyword>
<gene>
    <name evidence="10" type="ORF">C8A04DRAFT_34708</name>
</gene>
<evidence type="ECO:0000256" key="5">
    <source>
        <dbReference type="ARBA" id="ARBA00023125"/>
    </source>
</evidence>
<evidence type="ECO:0000259" key="9">
    <source>
        <dbReference type="PROSITE" id="PS50048"/>
    </source>
</evidence>
<dbReference type="AlphaFoldDB" id="A0AAN6V8L2"/>
<keyword evidence="4" id="KW-0805">Transcription regulation</keyword>
<dbReference type="Pfam" id="PF04082">
    <property type="entry name" value="Fungal_trans"/>
    <property type="match status" value="1"/>
</dbReference>
<keyword evidence="7" id="KW-0539">Nucleus</keyword>
<dbReference type="EMBL" id="MU853559">
    <property type="protein sequence ID" value="KAK4146822.1"/>
    <property type="molecule type" value="Genomic_DNA"/>
</dbReference>
<dbReference type="Proteomes" id="UP001302676">
    <property type="component" value="Unassembled WGS sequence"/>
</dbReference>
<feature type="region of interest" description="Disordered" evidence="8">
    <location>
        <begin position="1"/>
        <end position="43"/>
    </location>
</feature>
<dbReference type="GO" id="GO:0000981">
    <property type="term" value="F:DNA-binding transcription factor activity, RNA polymerase II-specific"/>
    <property type="evidence" value="ECO:0007669"/>
    <property type="project" value="InterPro"/>
</dbReference>
<reference evidence="10" key="1">
    <citation type="journal article" date="2023" name="Mol. Phylogenet. Evol.">
        <title>Genome-scale phylogeny and comparative genomics of the fungal order Sordariales.</title>
        <authorList>
            <person name="Hensen N."/>
            <person name="Bonometti L."/>
            <person name="Westerberg I."/>
            <person name="Brannstrom I.O."/>
            <person name="Guillou S."/>
            <person name="Cros-Aarteil S."/>
            <person name="Calhoun S."/>
            <person name="Haridas S."/>
            <person name="Kuo A."/>
            <person name="Mondo S."/>
            <person name="Pangilinan J."/>
            <person name="Riley R."/>
            <person name="LaButti K."/>
            <person name="Andreopoulos B."/>
            <person name="Lipzen A."/>
            <person name="Chen C."/>
            <person name="Yan M."/>
            <person name="Daum C."/>
            <person name="Ng V."/>
            <person name="Clum A."/>
            <person name="Steindorff A."/>
            <person name="Ohm R.A."/>
            <person name="Martin F."/>
            <person name="Silar P."/>
            <person name="Natvig D.O."/>
            <person name="Lalanne C."/>
            <person name="Gautier V."/>
            <person name="Ament-Velasquez S.L."/>
            <person name="Kruys A."/>
            <person name="Hutchinson M.I."/>
            <person name="Powell A.J."/>
            <person name="Barry K."/>
            <person name="Miller A.N."/>
            <person name="Grigoriev I.V."/>
            <person name="Debuchy R."/>
            <person name="Gladieux P."/>
            <person name="Hiltunen Thoren M."/>
            <person name="Johannesson H."/>
        </authorList>
    </citation>
    <scope>NUCLEOTIDE SEQUENCE</scope>
    <source>
        <strain evidence="10">CBS 141.50</strain>
    </source>
</reference>
<feature type="region of interest" description="Disordered" evidence="8">
    <location>
        <begin position="812"/>
        <end position="836"/>
    </location>
</feature>
<feature type="region of interest" description="Disordered" evidence="8">
    <location>
        <begin position="668"/>
        <end position="700"/>
    </location>
</feature>
<feature type="domain" description="Zn(2)-C6 fungal-type" evidence="9">
    <location>
        <begin position="53"/>
        <end position="84"/>
    </location>
</feature>
<evidence type="ECO:0000256" key="2">
    <source>
        <dbReference type="ARBA" id="ARBA00022723"/>
    </source>
</evidence>
<dbReference type="GO" id="GO:0006351">
    <property type="term" value="P:DNA-templated transcription"/>
    <property type="evidence" value="ECO:0007669"/>
    <property type="project" value="InterPro"/>
</dbReference>
<keyword evidence="6" id="KW-0804">Transcription</keyword>
<dbReference type="RefSeq" id="XP_062640193.1">
    <property type="nucleotide sequence ID" value="XM_062782925.1"/>
</dbReference>
<evidence type="ECO:0000313" key="10">
    <source>
        <dbReference type="EMBL" id="KAK4146822.1"/>
    </source>
</evidence>
<dbReference type="SMART" id="SM00066">
    <property type="entry name" value="GAL4"/>
    <property type="match status" value="1"/>
</dbReference>